<dbReference type="EMBL" id="JABKKE010000004">
    <property type="protein sequence ID" value="NPE13499.1"/>
    <property type="molecule type" value="Genomic_DNA"/>
</dbReference>
<feature type="signal peptide" evidence="4">
    <location>
        <begin position="1"/>
        <end position="19"/>
    </location>
</feature>
<evidence type="ECO:0000256" key="1">
    <source>
        <dbReference type="ARBA" id="ARBA00022801"/>
    </source>
</evidence>
<keyword evidence="4" id="KW-0732">Signal</keyword>
<dbReference type="Proteomes" id="UP001193734">
    <property type="component" value="Unassembled WGS sequence"/>
</dbReference>
<reference evidence="6 7" key="1">
    <citation type="submission" date="2020-05" db="EMBL/GenBank/DDBJ databases">
        <title>Distinct polysaccharide utilization as determinants for interspecies competition between intestinal Prevotella spp.</title>
        <authorList>
            <person name="Galvez E.J.C."/>
            <person name="Iljazovic A."/>
            <person name="Strowig T."/>
        </authorList>
    </citation>
    <scope>NUCLEOTIDE SEQUENCE [LARGE SCALE GENOMIC DNA]</scope>
    <source>
        <strain evidence="6 7">PROD</strain>
    </source>
</reference>
<comment type="caution">
    <text evidence="6">The sequence shown here is derived from an EMBL/GenBank/DDBJ whole genome shotgun (WGS) entry which is preliminary data.</text>
</comment>
<evidence type="ECO:0000259" key="5">
    <source>
        <dbReference type="Pfam" id="PF00150"/>
    </source>
</evidence>
<dbReference type="RefSeq" id="WP_172176338.1">
    <property type="nucleotide sequence ID" value="NZ_CASGIA010000006.1"/>
</dbReference>
<name>A0ABX2ARZ6_9BACT</name>
<feature type="chain" id="PRO_5045579107" evidence="4">
    <location>
        <begin position="20"/>
        <end position="556"/>
    </location>
</feature>
<dbReference type="Pfam" id="PF00150">
    <property type="entry name" value="Cellulase"/>
    <property type="match status" value="1"/>
</dbReference>
<evidence type="ECO:0000256" key="3">
    <source>
        <dbReference type="RuleBase" id="RU361153"/>
    </source>
</evidence>
<keyword evidence="1 3" id="KW-0378">Hydrolase</keyword>
<sequence>MRKTYIVIWALIMTVTAFAQPEGMRPLHVDGNQLVDDEGQVHVLHGVMDTPSPYFNNYRWGNVCNTSTVGACREYFNKLFTAITDNGQGAYCNLFRLHLDPCWTNDPNLPSDGKESGEADISRFSEQRLTTLMSTLYFPIARSAINKGLYVIMRPPGVCPQNLRVGDYYQDYLVKVWDIVTKNANVRKDSYSGYLSIELANEPVNVANADGSVTDNTLRDYFQPVVDKIRENGFKGIIWVPGSGWQSNYRSYANMPVIDPLDNFGYAVHDYPGWYSSSDDNPNYQYVCAKFKESVPVVMDKPIVITEVDWSPEVEGKGHYNEHGDWVPGNMGTWATATTSLWGRGFKAMKDYFGNISMTLSGTSCYIDIDTYIREGRVVPAFNGDSEACAKACFEWYADYASRLPIIQDGLKELASPVETLVMTPGEKAKLTVDFVCNNGSRWDVALLCRNAVMNTNIARISGDSISALKEGKTELRFSLTDKNGTTKMLKLPLTVTSTDAIHGVSDGSPSTVSVSEFAIDGRKRTASGTGLTIRIEKKEDGTYRIIKKYSKFAKE</sequence>
<accession>A0ABX2ARZ6</accession>
<evidence type="ECO:0000313" key="7">
    <source>
        <dbReference type="Proteomes" id="UP001193734"/>
    </source>
</evidence>
<dbReference type="GeneID" id="82156925"/>
<dbReference type="Gene3D" id="3.20.20.80">
    <property type="entry name" value="Glycosidases"/>
    <property type="match status" value="1"/>
</dbReference>
<organism evidence="6 7">
    <name type="scientific">Xylanibacter rodentium</name>
    <dbReference type="NCBI Taxonomy" id="2736289"/>
    <lineage>
        <taxon>Bacteria</taxon>
        <taxon>Pseudomonadati</taxon>
        <taxon>Bacteroidota</taxon>
        <taxon>Bacteroidia</taxon>
        <taxon>Bacteroidales</taxon>
        <taxon>Prevotellaceae</taxon>
        <taxon>Xylanibacter</taxon>
    </lineage>
</organism>
<gene>
    <name evidence="6" type="ORF">HPS55_04010</name>
</gene>
<dbReference type="InterPro" id="IPR017853">
    <property type="entry name" value="GH"/>
</dbReference>
<evidence type="ECO:0000256" key="2">
    <source>
        <dbReference type="ARBA" id="ARBA00023295"/>
    </source>
</evidence>
<feature type="domain" description="Glycoside hydrolase family 5" evidence="5">
    <location>
        <begin position="144"/>
        <end position="307"/>
    </location>
</feature>
<dbReference type="InterPro" id="IPR001547">
    <property type="entry name" value="Glyco_hydro_5"/>
</dbReference>
<keyword evidence="7" id="KW-1185">Reference proteome</keyword>
<comment type="similarity">
    <text evidence="3">Belongs to the glycosyl hydrolase 5 (cellulase A) family.</text>
</comment>
<keyword evidence="2 3" id="KW-0326">Glycosidase</keyword>
<evidence type="ECO:0000256" key="4">
    <source>
        <dbReference type="SAM" id="SignalP"/>
    </source>
</evidence>
<evidence type="ECO:0000313" key="6">
    <source>
        <dbReference type="EMBL" id="NPE13499.1"/>
    </source>
</evidence>
<proteinExistence type="inferred from homology"/>
<protein>
    <submittedName>
        <fullName evidence="6">Cellulase family glycosylhydrolase</fullName>
    </submittedName>
</protein>
<dbReference type="SUPFAM" id="SSF51445">
    <property type="entry name" value="(Trans)glycosidases"/>
    <property type="match status" value="1"/>
</dbReference>